<feature type="compositionally biased region" description="Basic and acidic residues" evidence="8">
    <location>
        <begin position="234"/>
        <end position="267"/>
    </location>
</feature>
<comment type="function">
    <text evidence="7">Required for pre-mRNA splicing.</text>
</comment>
<protein>
    <recommendedName>
        <fullName evidence="7">Pre-mRNA-splicing factor 38</fullName>
    </recommendedName>
</protein>
<feature type="compositionally biased region" description="Basic and acidic residues" evidence="8">
    <location>
        <begin position="217"/>
        <end position="227"/>
    </location>
</feature>
<name>A0A507FIY7_9FUNG</name>
<accession>A0A507FIY7</accession>
<keyword evidence="6 7" id="KW-0539">Nucleus</keyword>
<dbReference type="AlphaFoldDB" id="A0A507FIY7"/>
<dbReference type="Pfam" id="PF03371">
    <property type="entry name" value="PRP38"/>
    <property type="match status" value="1"/>
</dbReference>
<gene>
    <name evidence="9" type="ORF">CcCBS67573_g03132</name>
</gene>
<evidence type="ECO:0000256" key="3">
    <source>
        <dbReference type="ARBA" id="ARBA00022664"/>
    </source>
</evidence>
<evidence type="ECO:0000256" key="8">
    <source>
        <dbReference type="SAM" id="MobiDB-lite"/>
    </source>
</evidence>
<evidence type="ECO:0000256" key="2">
    <source>
        <dbReference type="ARBA" id="ARBA00006164"/>
    </source>
</evidence>
<evidence type="ECO:0000256" key="6">
    <source>
        <dbReference type="ARBA" id="ARBA00023242"/>
    </source>
</evidence>
<feature type="compositionally biased region" description="Basic residues" evidence="8">
    <location>
        <begin position="280"/>
        <end position="289"/>
    </location>
</feature>
<feature type="compositionally biased region" description="Basic and acidic residues" evidence="8">
    <location>
        <begin position="319"/>
        <end position="356"/>
    </location>
</feature>
<dbReference type="EMBL" id="QEAP01000075">
    <property type="protein sequence ID" value="TPX75605.1"/>
    <property type="molecule type" value="Genomic_DNA"/>
</dbReference>
<dbReference type="GO" id="GO:0005681">
    <property type="term" value="C:spliceosomal complex"/>
    <property type="evidence" value="ECO:0007669"/>
    <property type="project" value="UniProtKB-KW"/>
</dbReference>
<comment type="subcellular location">
    <subcellularLocation>
        <location evidence="1 7">Nucleus</location>
    </subcellularLocation>
</comment>
<keyword evidence="5 7" id="KW-0508">mRNA splicing</keyword>
<evidence type="ECO:0000256" key="1">
    <source>
        <dbReference type="ARBA" id="ARBA00004123"/>
    </source>
</evidence>
<dbReference type="GO" id="GO:0000398">
    <property type="term" value="P:mRNA splicing, via spliceosome"/>
    <property type="evidence" value="ECO:0007669"/>
    <property type="project" value="UniProtKB-UniRule"/>
</dbReference>
<evidence type="ECO:0000256" key="7">
    <source>
        <dbReference type="RuleBase" id="RU367025"/>
    </source>
</evidence>
<comment type="similarity">
    <text evidence="2 7">Belongs to the PRP38 family.</text>
</comment>
<keyword evidence="4 7" id="KW-0747">Spliceosome</keyword>
<dbReference type="InterPro" id="IPR005037">
    <property type="entry name" value="PRP38"/>
</dbReference>
<dbReference type="PANTHER" id="PTHR23142">
    <property type="entry name" value="PRE-MRNA-SPLICING FACTOR 38A-RELATED"/>
    <property type="match status" value="1"/>
</dbReference>
<sequence>MSNKLKTVGNAETMNLNAILYQNSKYLLVALPTLTVTLSNPVIASPYFKGLYDKKTYHEVLDEVFNNVTSLEPFLKGTHASTAFCLLYKLWTLKLTVKQIEGLVDNADSPHIRAMGFIYLRYVCDPHELWAWFGDYLEDDEEVQIESGIRPRVVTIGKVVRDLIMESKWLGTILPRIPVSIARELEGKVKEVLGEGGKKSGPVASGPVGGSYGQGRGRGDDDNKRGDWAAGRGRGVDAGDDRRRGDGDRRRIDEDRRRDVDRRRGYDDEADLDYGDDNRRRRSRSPPARRYHDDGRYGRGDRGSGRDYEQSYGRGGYGGDRDAFSGRSREPQDARGGRSDYRSRSPPMRRSDDGKRSLSPREGNYGRDRR</sequence>
<comment type="caution">
    <text evidence="9">The sequence shown here is derived from an EMBL/GenBank/DDBJ whole genome shotgun (WGS) entry which is preliminary data.</text>
</comment>
<proteinExistence type="inferred from homology"/>
<feature type="region of interest" description="Disordered" evidence="8">
    <location>
        <begin position="193"/>
        <end position="370"/>
    </location>
</feature>
<evidence type="ECO:0000313" key="10">
    <source>
        <dbReference type="Proteomes" id="UP000320333"/>
    </source>
</evidence>
<dbReference type="OrthoDB" id="3881at2759"/>
<dbReference type="Proteomes" id="UP000320333">
    <property type="component" value="Unassembled WGS sequence"/>
</dbReference>
<feature type="compositionally biased region" description="Gly residues" evidence="8">
    <location>
        <begin position="207"/>
        <end position="216"/>
    </location>
</feature>
<reference evidence="9 10" key="1">
    <citation type="journal article" date="2019" name="Sci. Rep.">
        <title>Comparative genomics of chytrid fungi reveal insights into the obligate biotrophic and pathogenic lifestyle of Synchytrium endobioticum.</title>
        <authorList>
            <person name="van de Vossenberg B.T.L.H."/>
            <person name="Warris S."/>
            <person name="Nguyen H.D.T."/>
            <person name="van Gent-Pelzer M.P.E."/>
            <person name="Joly D.L."/>
            <person name="van de Geest H.C."/>
            <person name="Bonants P.J.M."/>
            <person name="Smith D.S."/>
            <person name="Levesque C.A."/>
            <person name="van der Lee T.A.J."/>
        </authorList>
    </citation>
    <scope>NUCLEOTIDE SEQUENCE [LARGE SCALE GENOMIC DNA]</scope>
    <source>
        <strain evidence="9 10">CBS 675.73</strain>
    </source>
</reference>
<feature type="compositionally biased region" description="Basic and acidic residues" evidence="8">
    <location>
        <begin position="290"/>
        <end position="309"/>
    </location>
</feature>
<evidence type="ECO:0000256" key="5">
    <source>
        <dbReference type="ARBA" id="ARBA00023187"/>
    </source>
</evidence>
<dbReference type="STRING" id="246404.A0A507FIY7"/>
<evidence type="ECO:0000313" key="9">
    <source>
        <dbReference type="EMBL" id="TPX75605.1"/>
    </source>
</evidence>
<keyword evidence="3 7" id="KW-0507">mRNA processing</keyword>
<keyword evidence="10" id="KW-1185">Reference proteome</keyword>
<evidence type="ECO:0000256" key="4">
    <source>
        <dbReference type="ARBA" id="ARBA00022728"/>
    </source>
</evidence>
<organism evidence="9 10">
    <name type="scientific">Chytriomyces confervae</name>
    <dbReference type="NCBI Taxonomy" id="246404"/>
    <lineage>
        <taxon>Eukaryota</taxon>
        <taxon>Fungi</taxon>
        <taxon>Fungi incertae sedis</taxon>
        <taxon>Chytridiomycota</taxon>
        <taxon>Chytridiomycota incertae sedis</taxon>
        <taxon>Chytridiomycetes</taxon>
        <taxon>Chytridiales</taxon>
        <taxon>Chytriomycetaceae</taxon>
        <taxon>Chytriomyces</taxon>
    </lineage>
</organism>